<dbReference type="InterPro" id="IPR032466">
    <property type="entry name" value="Metal_Hydrolase"/>
</dbReference>
<name>A0A1N7INC8_9BACI</name>
<dbReference type="AlphaFoldDB" id="A0A1N7INC8"/>
<sequence length="369" mass="42565">MPQTLGNPLYHWTHLELKNYFGIDELLNEETAPWIWEKTEKMLQEDALSARNILRKDKVRFVGTTDDPTDDLEAHRKLRDVEDFTVSPSFRPDPGLHIEKSDFTEWVRKLSVSSGLNIDSYEDFLRALESRVQYFDELGCRSSDHGISTMFYEEGTKEEAAVVFEKRMNGEELKLKEADLYRTFTLVALGKMYAEHDWVMQLHMGPKRNNNTRKFHQLGGDSGFDSINDTKLAQPLGAFLDTLEKDEKLPKTVLYSLNPNDNHILASMAGNFQGDGIRGKVQFGTAWWFNDTIDGMENQMKTLANIGLISNFIGMLTDSRSFLSFSRHEYFRRILCNLIGSWVDKGLAPNDHELLRQYVENICYYNAET</sequence>
<evidence type="ECO:0000256" key="3">
    <source>
        <dbReference type="ARBA" id="ARBA00008397"/>
    </source>
</evidence>
<keyword evidence="6 7" id="KW-0413">Isomerase</keyword>
<gene>
    <name evidence="7" type="ORF">SAMN05421687_101633</name>
</gene>
<dbReference type="PANTHER" id="PTHR30068:SF4">
    <property type="entry name" value="URONATE ISOMERASE"/>
    <property type="match status" value="1"/>
</dbReference>
<dbReference type="Proteomes" id="UP000187608">
    <property type="component" value="Unassembled WGS sequence"/>
</dbReference>
<evidence type="ECO:0000256" key="1">
    <source>
        <dbReference type="ARBA" id="ARBA00001165"/>
    </source>
</evidence>
<evidence type="ECO:0000313" key="7">
    <source>
        <dbReference type="EMBL" id="SIS38598.1"/>
    </source>
</evidence>
<dbReference type="PANTHER" id="PTHR30068">
    <property type="entry name" value="URONATE ISOMERASE"/>
    <property type="match status" value="1"/>
</dbReference>
<protein>
    <recommendedName>
        <fullName evidence="5">Uronate isomerase</fullName>
        <ecNumber evidence="4">5.3.1.12</ecNumber>
    </recommendedName>
</protein>
<evidence type="ECO:0000313" key="8">
    <source>
        <dbReference type="Proteomes" id="UP000187608"/>
    </source>
</evidence>
<dbReference type="NCBIfam" id="NF002794">
    <property type="entry name" value="PRK02925.1"/>
    <property type="match status" value="1"/>
</dbReference>
<reference evidence="8" key="1">
    <citation type="submission" date="2017-01" db="EMBL/GenBank/DDBJ databases">
        <authorList>
            <person name="Varghese N."/>
            <person name="Submissions S."/>
        </authorList>
    </citation>
    <scope>NUCLEOTIDE SEQUENCE [LARGE SCALE GENOMIC DNA]</scope>
    <source>
        <strain evidence="8">DSM 23127</strain>
    </source>
</reference>
<dbReference type="GO" id="GO:0008880">
    <property type="term" value="F:glucuronate isomerase activity"/>
    <property type="evidence" value="ECO:0007669"/>
    <property type="project" value="UniProtKB-EC"/>
</dbReference>
<keyword evidence="8" id="KW-1185">Reference proteome</keyword>
<comment type="pathway">
    <text evidence="2">Carbohydrate metabolism; pentose and glucuronate interconversion.</text>
</comment>
<dbReference type="Gene3D" id="3.20.20.140">
    <property type="entry name" value="Metal-dependent hydrolases"/>
    <property type="match status" value="1"/>
</dbReference>
<comment type="catalytic activity">
    <reaction evidence="1">
        <text>D-glucuronate = D-fructuronate</text>
        <dbReference type="Rhea" id="RHEA:13049"/>
        <dbReference type="ChEBI" id="CHEBI:58720"/>
        <dbReference type="ChEBI" id="CHEBI:59863"/>
        <dbReference type="EC" id="5.3.1.12"/>
    </reaction>
</comment>
<evidence type="ECO:0000256" key="5">
    <source>
        <dbReference type="ARBA" id="ARBA00020555"/>
    </source>
</evidence>
<dbReference type="GO" id="GO:0042840">
    <property type="term" value="P:D-glucuronate catabolic process"/>
    <property type="evidence" value="ECO:0007669"/>
    <property type="project" value="TreeGrafter"/>
</dbReference>
<organism evidence="7 8">
    <name type="scientific">Salimicrobium flavidum</name>
    <dbReference type="NCBI Taxonomy" id="570947"/>
    <lineage>
        <taxon>Bacteria</taxon>
        <taxon>Bacillati</taxon>
        <taxon>Bacillota</taxon>
        <taxon>Bacilli</taxon>
        <taxon>Bacillales</taxon>
        <taxon>Bacillaceae</taxon>
        <taxon>Salimicrobium</taxon>
    </lineage>
</organism>
<dbReference type="UniPathway" id="UPA00246"/>
<dbReference type="Pfam" id="PF02614">
    <property type="entry name" value="UxaC"/>
    <property type="match status" value="1"/>
</dbReference>
<accession>A0A1N7INC8</accession>
<evidence type="ECO:0000256" key="2">
    <source>
        <dbReference type="ARBA" id="ARBA00004892"/>
    </source>
</evidence>
<evidence type="ECO:0000256" key="6">
    <source>
        <dbReference type="ARBA" id="ARBA00023235"/>
    </source>
</evidence>
<dbReference type="EC" id="5.3.1.12" evidence="4"/>
<dbReference type="GO" id="GO:0019698">
    <property type="term" value="P:D-galacturonate catabolic process"/>
    <property type="evidence" value="ECO:0007669"/>
    <property type="project" value="TreeGrafter"/>
</dbReference>
<dbReference type="STRING" id="570947.SAMN05421687_101633"/>
<evidence type="ECO:0000256" key="4">
    <source>
        <dbReference type="ARBA" id="ARBA00012546"/>
    </source>
</evidence>
<dbReference type="SUPFAM" id="SSF51556">
    <property type="entry name" value="Metallo-dependent hydrolases"/>
    <property type="match status" value="1"/>
</dbReference>
<dbReference type="EMBL" id="FTOC01000001">
    <property type="protein sequence ID" value="SIS38598.1"/>
    <property type="molecule type" value="Genomic_DNA"/>
</dbReference>
<comment type="similarity">
    <text evidence="3">Belongs to the metallo-dependent hydrolases superfamily. Uronate isomerase family.</text>
</comment>
<proteinExistence type="inferred from homology"/>
<dbReference type="InterPro" id="IPR003766">
    <property type="entry name" value="Uronate_isomerase"/>
</dbReference>